<proteinExistence type="predicted"/>
<dbReference type="InterPro" id="IPR004875">
    <property type="entry name" value="DDE_SF_endonuclease_dom"/>
</dbReference>
<dbReference type="AlphaFoldDB" id="A0A6A3KGS7"/>
<evidence type="ECO:0000313" key="6">
    <source>
        <dbReference type="Proteomes" id="UP000476176"/>
    </source>
</evidence>
<evidence type="ECO:0000259" key="2">
    <source>
        <dbReference type="PROSITE" id="PS51253"/>
    </source>
</evidence>
<organism evidence="3 5">
    <name type="scientific">Phytophthora fragariae</name>
    <dbReference type="NCBI Taxonomy" id="53985"/>
    <lineage>
        <taxon>Eukaryota</taxon>
        <taxon>Sar</taxon>
        <taxon>Stramenopiles</taxon>
        <taxon>Oomycota</taxon>
        <taxon>Peronosporomycetes</taxon>
        <taxon>Peronosporales</taxon>
        <taxon>Peronosporaceae</taxon>
        <taxon>Phytophthora</taxon>
    </lineage>
</organism>
<dbReference type="InterPro" id="IPR009057">
    <property type="entry name" value="Homeodomain-like_sf"/>
</dbReference>
<dbReference type="InterPro" id="IPR006600">
    <property type="entry name" value="HTH_CenpB_DNA-bd_dom"/>
</dbReference>
<dbReference type="PROSITE" id="PS51253">
    <property type="entry name" value="HTH_CENPB"/>
    <property type="match status" value="1"/>
</dbReference>
<dbReference type="Gene3D" id="1.10.10.60">
    <property type="entry name" value="Homeodomain-like"/>
    <property type="match status" value="1"/>
</dbReference>
<evidence type="ECO:0000313" key="4">
    <source>
        <dbReference type="EMBL" id="KAE9226381.1"/>
    </source>
</evidence>
<dbReference type="InterPro" id="IPR050863">
    <property type="entry name" value="CenT-Element_Derived"/>
</dbReference>
<dbReference type="EMBL" id="QXFW01000640">
    <property type="protein sequence ID" value="KAE9006631.1"/>
    <property type="molecule type" value="Genomic_DNA"/>
</dbReference>
<dbReference type="Pfam" id="PF03184">
    <property type="entry name" value="DDE_1"/>
    <property type="match status" value="1"/>
</dbReference>
<dbReference type="PANTHER" id="PTHR19303">
    <property type="entry name" value="TRANSPOSON"/>
    <property type="match status" value="1"/>
</dbReference>
<dbReference type="Proteomes" id="UP000476176">
    <property type="component" value="Unassembled WGS sequence"/>
</dbReference>
<evidence type="ECO:0000313" key="5">
    <source>
        <dbReference type="Proteomes" id="UP000460718"/>
    </source>
</evidence>
<dbReference type="GO" id="GO:0005634">
    <property type="term" value="C:nucleus"/>
    <property type="evidence" value="ECO:0007669"/>
    <property type="project" value="TreeGrafter"/>
</dbReference>
<feature type="domain" description="HTH CENPB-type" evidence="2">
    <location>
        <begin position="75"/>
        <end position="149"/>
    </location>
</feature>
<protein>
    <recommendedName>
        <fullName evidence="2">HTH CENPB-type domain-containing protein</fullName>
    </recommendedName>
</protein>
<name>A0A6A3KGS7_9STRA</name>
<evidence type="ECO:0000313" key="3">
    <source>
        <dbReference type="EMBL" id="KAE9006631.1"/>
    </source>
</evidence>
<dbReference type="EMBL" id="QXGC01000645">
    <property type="protein sequence ID" value="KAE9226381.1"/>
    <property type="molecule type" value="Genomic_DNA"/>
</dbReference>
<comment type="caution">
    <text evidence="3">The sequence shown here is derived from an EMBL/GenBank/DDBJ whole genome shotgun (WGS) entry which is preliminary data.</text>
</comment>
<dbReference type="SUPFAM" id="SSF46689">
    <property type="entry name" value="Homeodomain-like"/>
    <property type="match status" value="1"/>
</dbReference>
<evidence type="ECO:0000256" key="1">
    <source>
        <dbReference type="ARBA" id="ARBA00023125"/>
    </source>
</evidence>
<dbReference type="SMART" id="SM00674">
    <property type="entry name" value="CENPB"/>
    <property type="match status" value="1"/>
</dbReference>
<reference evidence="5 6" key="1">
    <citation type="submission" date="2018-09" db="EMBL/GenBank/DDBJ databases">
        <title>Genomic investigation of the strawberry pathogen Phytophthora fragariae indicates pathogenicity is determined by transcriptional variation in three key races.</title>
        <authorList>
            <person name="Adams T.M."/>
            <person name="Armitage A.D."/>
            <person name="Sobczyk M.K."/>
            <person name="Bates H.J."/>
            <person name="Dunwell J.M."/>
            <person name="Nellist C.F."/>
            <person name="Harrison R.J."/>
        </authorList>
    </citation>
    <scope>NUCLEOTIDE SEQUENCE [LARGE SCALE GENOMIC DNA]</scope>
    <source>
        <strain evidence="4 6">BC-23</strain>
        <strain evidence="3 5">SCRP245</strain>
    </source>
</reference>
<accession>A0A6A3KGS7</accession>
<dbReference type="PANTHER" id="PTHR19303:SF73">
    <property type="entry name" value="PROTEIN PDC2"/>
    <property type="match status" value="1"/>
</dbReference>
<dbReference type="GO" id="GO:0003677">
    <property type="term" value="F:DNA binding"/>
    <property type="evidence" value="ECO:0007669"/>
    <property type="project" value="UniProtKB-KW"/>
</dbReference>
<gene>
    <name evidence="4" type="ORF">PF004_g11660</name>
    <name evidence="3" type="ORF">PF011_g11499</name>
</gene>
<sequence>MDASKSKQKRKSYTIKDKLAVITKHDEGVSGSGFHALGIKHDVAPDTLRGLWNDRQKLHEASKDRQVATRTARCLGGGGRGPKHGEMEERLHAWILDRNAKGLCVKDSYIRQQAQNIYRKLHGPDAPKFDSSTWWLARFKKRKQLVSRRQTTTRTLPADAGETCRGFIQRMEQLIATHNIQPSNIINMNQVPRYFETEPKTTIATRGSREVLLRKGGTSHKRFTATFSITADGKMLPPHLLFSKLKNKPTVPAGMLVDVNLTGMWNDEILLDHAKTVACGRKETQLYREPVLYLIDSYGCLVKLNESRRLERYNVFVVIIQPNLTNLLQPLDVVVNRSFQAFYRVKYDGYIQQALQDPALQTRAGNPKWTLDWMATRSADDIKKAFQLCGLVPKESFHDEKLHPPLQELLAPDFDMERWNASYRHLLEQFDNREELTPAAPGWYLPDDERTSLFSCLIHVSGQNGSADPGELELYSASKLHNWNIEIKTLSTDCKVVSTFVYTVDNPDKVVQLVRSGAFFAVKVDGYLH</sequence>
<dbReference type="Proteomes" id="UP000460718">
    <property type="component" value="Unassembled WGS sequence"/>
</dbReference>
<dbReference type="Pfam" id="PF03221">
    <property type="entry name" value="HTH_Tnp_Tc5"/>
    <property type="match status" value="1"/>
</dbReference>
<keyword evidence="1" id="KW-0238">DNA-binding</keyword>